<dbReference type="Proteomes" id="UP000034137">
    <property type="component" value="Unassembled WGS sequence"/>
</dbReference>
<name>A0A0G0PZ24_9BACT</name>
<dbReference type="SUPFAM" id="SSF55486">
    <property type="entry name" value="Metalloproteases ('zincins'), catalytic domain"/>
    <property type="match status" value="1"/>
</dbReference>
<dbReference type="Gene3D" id="3.30.2010.20">
    <property type="match status" value="1"/>
</dbReference>
<reference evidence="1 2" key="1">
    <citation type="journal article" date="2015" name="Nature">
        <title>rRNA introns, odd ribosomes, and small enigmatic genomes across a large radiation of phyla.</title>
        <authorList>
            <person name="Brown C.T."/>
            <person name="Hug L.A."/>
            <person name="Thomas B.C."/>
            <person name="Sharon I."/>
            <person name="Castelle C.J."/>
            <person name="Singh A."/>
            <person name="Wilkins M.J."/>
            <person name="Williams K.H."/>
            <person name="Banfield J.F."/>
        </authorList>
    </citation>
    <scope>NUCLEOTIDE SEQUENCE [LARGE SCALE GENOMIC DNA]</scope>
</reference>
<protein>
    <recommendedName>
        <fullName evidence="3">Metallopeptidase family protein</fullName>
    </recommendedName>
</protein>
<comment type="caution">
    <text evidence="1">The sequence shown here is derived from an EMBL/GenBank/DDBJ whole genome shotgun (WGS) entry which is preliminary data.</text>
</comment>
<dbReference type="InterPro" id="IPR038555">
    <property type="entry name" value="Zincin_1_sf"/>
</dbReference>
<sequence length="125" mass="14319">MDREIFEKLVEEGIDLIPKKFLDKLDNVVIVVEDEANQYQLNKVNLPAGQVLFGLYEGVPLIRRNSAYGNVLPDKITIFQKPIEAYCASEEEIREKVRDTVWHEIAHHFGSDEHGAQRAGRNSNK</sequence>
<dbReference type="Pfam" id="PF06262">
    <property type="entry name" value="Zincin_1"/>
    <property type="match status" value="1"/>
</dbReference>
<evidence type="ECO:0008006" key="3">
    <source>
        <dbReference type="Google" id="ProtNLM"/>
    </source>
</evidence>
<organism evidence="1 2">
    <name type="scientific">Candidatus Falkowbacteria bacterium GW2011_GWF2_39_8</name>
    <dbReference type="NCBI Taxonomy" id="1618642"/>
    <lineage>
        <taxon>Bacteria</taxon>
        <taxon>Candidatus Falkowiibacteriota</taxon>
    </lineage>
</organism>
<dbReference type="AlphaFoldDB" id="A0A0G0PZ24"/>
<gene>
    <name evidence="1" type="ORF">UT64_C0013G0010</name>
</gene>
<evidence type="ECO:0000313" key="2">
    <source>
        <dbReference type="Proteomes" id="UP000034137"/>
    </source>
</evidence>
<evidence type="ECO:0000313" key="1">
    <source>
        <dbReference type="EMBL" id="KKR33178.1"/>
    </source>
</evidence>
<dbReference type="CDD" id="cd12952">
    <property type="entry name" value="MMP_ACEL2062"/>
    <property type="match status" value="1"/>
</dbReference>
<accession>A0A0G0PZ24</accession>
<dbReference type="InterPro" id="IPR010428">
    <property type="entry name" value="Zincin_1"/>
</dbReference>
<proteinExistence type="predicted"/>
<dbReference type="EMBL" id="LBXO01000013">
    <property type="protein sequence ID" value="KKR33178.1"/>
    <property type="molecule type" value="Genomic_DNA"/>
</dbReference>